<gene>
    <name evidence="2" type="primary">NXPE3</name>
    <name evidence="2" type="ORF">BLAG_LOCUS23151</name>
</gene>
<sequence length="180" mass="20938">MVTDHQNGTYTATFRLLWEGRVTIRIQLVLPRQTIDVVERNRREDPFEMVTFQRRFTVGKKNVDTQCNVDPVIFKDSPVCNYSDPHAGVWWYCVKPVNASCNTSGSQSRLRYKKTKLRAGEEKLFNRDRIKAVRAAIERLRERSPQTLVVIKSANTNTGNMLFEGDWLAQRLDAMMREKV</sequence>
<reference evidence="2" key="1">
    <citation type="submission" date="2022-01" db="EMBL/GenBank/DDBJ databases">
        <authorList>
            <person name="Braso-Vives M."/>
        </authorList>
    </citation>
    <scope>NUCLEOTIDE SEQUENCE</scope>
</reference>
<dbReference type="Pfam" id="PF24536">
    <property type="entry name" value="NXPE4_C"/>
    <property type="match status" value="1"/>
</dbReference>
<dbReference type="Proteomes" id="UP000838412">
    <property type="component" value="Chromosome 8"/>
</dbReference>
<feature type="domain" description="NXPE C-terminal" evidence="1">
    <location>
        <begin position="127"/>
        <end position="178"/>
    </location>
</feature>
<protein>
    <submittedName>
        <fullName evidence="2">NXPE3 protein</fullName>
    </submittedName>
</protein>
<name>A0A8K0AAT8_BRALA</name>
<accession>A0A8K0AAT8</accession>
<dbReference type="AlphaFoldDB" id="A0A8K0AAT8"/>
<dbReference type="PANTHER" id="PTHR16165">
    <property type="entry name" value="NXPE FAMILY MEMBER"/>
    <property type="match status" value="1"/>
</dbReference>
<evidence type="ECO:0000313" key="2">
    <source>
        <dbReference type="EMBL" id="CAH1271024.1"/>
    </source>
</evidence>
<organism evidence="2 3">
    <name type="scientific">Branchiostoma lanceolatum</name>
    <name type="common">Common lancelet</name>
    <name type="synonym">Amphioxus lanceolatum</name>
    <dbReference type="NCBI Taxonomy" id="7740"/>
    <lineage>
        <taxon>Eukaryota</taxon>
        <taxon>Metazoa</taxon>
        <taxon>Chordata</taxon>
        <taxon>Cephalochordata</taxon>
        <taxon>Leptocardii</taxon>
        <taxon>Amphioxiformes</taxon>
        <taxon>Branchiostomatidae</taxon>
        <taxon>Branchiostoma</taxon>
    </lineage>
</organism>
<dbReference type="PANTHER" id="PTHR16165:SF5">
    <property type="entry name" value="NXPE FAMILY MEMBER 3"/>
    <property type="match status" value="1"/>
</dbReference>
<dbReference type="InterPro" id="IPR026845">
    <property type="entry name" value="NXPH/NXPE"/>
</dbReference>
<proteinExistence type="predicted"/>
<dbReference type="Pfam" id="PF06312">
    <property type="entry name" value="Neurexophilin"/>
    <property type="match status" value="1"/>
</dbReference>
<evidence type="ECO:0000259" key="1">
    <source>
        <dbReference type="Pfam" id="PF24536"/>
    </source>
</evidence>
<dbReference type="EMBL" id="OV696693">
    <property type="protein sequence ID" value="CAH1271024.1"/>
    <property type="molecule type" value="Genomic_DNA"/>
</dbReference>
<evidence type="ECO:0000313" key="3">
    <source>
        <dbReference type="Proteomes" id="UP000838412"/>
    </source>
</evidence>
<dbReference type="InterPro" id="IPR057106">
    <property type="entry name" value="NXPE4_C"/>
</dbReference>
<keyword evidence="3" id="KW-1185">Reference proteome</keyword>
<dbReference type="OrthoDB" id="8828062at2759"/>